<keyword evidence="6" id="KW-0406">Ion transport</keyword>
<evidence type="ECO:0000256" key="3">
    <source>
        <dbReference type="ARBA" id="ARBA00022475"/>
    </source>
</evidence>
<evidence type="ECO:0000313" key="10">
    <source>
        <dbReference type="Proteomes" id="UP001501612"/>
    </source>
</evidence>
<feature type="transmembrane region" description="Helical" evidence="8">
    <location>
        <begin position="320"/>
        <end position="351"/>
    </location>
</feature>
<feature type="transmembrane region" description="Helical" evidence="8">
    <location>
        <begin position="33"/>
        <end position="53"/>
    </location>
</feature>
<dbReference type="PANTHER" id="PTHR32024:SF1">
    <property type="entry name" value="KTR SYSTEM POTASSIUM UPTAKE PROTEIN B"/>
    <property type="match status" value="1"/>
</dbReference>
<dbReference type="PANTHER" id="PTHR32024">
    <property type="entry name" value="TRK SYSTEM POTASSIUM UPTAKE PROTEIN TRKG-RELATED"/>
    <property type="match status" value="1"/>
</dbReference>
<organism evidence="9 10">
    <name type="scientific">Nocardioides lentus</name>
    <dbReference type="NCBI Taxonomy" id="338077"/>
    <lineage>
        <taxon>Bacteria</taxon>
        <taxon>Bacillati</taxon>
        <taxon>Actinomycetota</taxon>
        <taxon>Actinomycetes</taxon>
        <taxon>Propionibacteriales</taxon>
        <taxon>Nocardioidaceae</taxon>
        <taxon>Nocardioides</taxon>
    </lineage>
</organism>
<dbReference type="Proteomes" id="UP001501612">
    <property type="component" value="Unassembled WGS sequence"/>
</dbReference>
<keyword evidence="7 8" id="KW-0472">Membrane</keyword>
<evidence type="ECO:0000256" key="6">
    <source>
        <dbReference type="ARBA" id="ARBA00023065"/>
    </source>
</evidence>
<evidence type="ECO:0000256" key="1">
    <source>
        <dbReference type="ARBA" id="ARBA00004651"/>
    </source>
</evidence>
<dbReference type="Pfam" id="PF02386">
    <property type="entry name" value="TrkH"/>
    <property type="match status" value="1"/>
</dbReference>
<keyword evidence="5 8" id="KW-1133">Transmembrane helix</keyword>
<name>A0ABN2PR42_9ACTN</name>
<feature type="transmembrane region" description="Helical" evidence="8">
    <location>
        <begin position="372"/>
        <end position="394"/>
    </location>
</feature>
<keyword evidence="2" id="KW-0813">Transport</keyword>
<reference evidence="9 10" key="1">
    <citation type="journal article" date="2019" name="Int. J. Syst. Evol. Microbiol.">
        <title>The Global Catalogue of Microorganisms (GCM) 10K type strain sequencing project: providing services to taxonomists for standard genome sequencing and annotation.</title>
        <authorList>
            <consortium name="The Broad Institute Genomics Platform"/>
            <consortium name="The Broad Institute Genome Sequencing Center for Infectious Disease"/>
            <person name="Wu L."/>
            <person name="Ma J."/>
        </authorList>
    </citation>
    <scope>NUCLEOTIDE SEQUENCE [LARGE SCALE GENOMIC DNA]</scope>
    <source>
        <strain evidence="9 10">JCM 14046</strain>
    </source>
</reference>
<keyword evidence="10" id="KW-1185">Reference proteome</keyword>
<protein>
    <submittedName>
        <fullName evidence="9">Potassium transporter TrkG</fullName>
    </submittedName>
</protein>
<feature type="transmembrane region" description="Helical" evidence="8">
    <location>
        <begin position="147"/>
        <end position="170"/>
    </location>
</feature>
<gene>
    <name evidence="9" type="ORF">GCM10009737_32340</name>
</gene>
<evidence type="ECO:0000256" key="2">
    <source>
        <dbReference type="ARBA" id="ARBA00022448"/>
    </source>
</evidence>
<evidence type="ECO:0000256" key="7">
    <source>
        <dbReference type="ARBA" id="ARBA00023136"/>
    </source>
</evidence>
<accession>A0ABN2PR42</accession>
<comment type="subcellular location">
    <subcellularLocation>
        <location evidence="1">Cell membrane</location>
        <topology evidence="1">Multi-pass membrane protein</topology>
    </subcellularLocation>
</comment>
<dbReference type="EMBL" id="BAAAMY010000009">
    <property type="protein sequence ID" value="GAA1928013.1"/>
    <property type="molecule type" value="Genomic_DNA"/>
</dbReference>
<dbReference type="InterPro" id="IPR003445">
    <property type="entry name" value="Cat_transpt"/>
</dbReference>
<sequence length="467" mass="49611">MWSPRGRDRRQERRTLEARQFARRRRSLADRPGRAIVLGFAGVIGVGTAVLLLPVARAGEQSPGLLDAFFTATSAVSVTGLNVVDTPTYWSTFGHVAILALCQAGGFGIMALASLLGLLVTRRLGLRSRLTTVAEAGTVGLGEVREVLFGLIRISLVVEAAVALVLWLRLWLGYDEPPGRAAWYAVFHAVSSFNNAGFSLWSDSLVRFVGDPWIVVPVCVAVFLGSIGLPVLMELSRRVLPVREWSLHTRMTVGGWLGLMVLGWVVLTAFEWTNPDTLGGRPVGTRLLGGLAASVLPRSAGLQTVDYADVTDESLVVTTVLMFIGGGAASAGGGIKVTTLLLLLLVIAAEVRGSRDVEVAGRRLGPRTQRQAVAVTTLTIGILFVATLLMMALADLGLGRAAFETASAFSTAGLSSVGTGSLPDSAQLLLVVLMFVGRIGPVTLVSALALRDRPHLYRYPEGRPLIG</sequence>
<feature type="transmembrane region" description="Helical" evidence="8">
    <location>
        <begin position="253"/>
        <end position="272"/>
    </location>
</feature>
<keyword evidence="4 8" id="KW-0812">Transmembrane</keyword>
<keyword evidence="3" id="KW-1003">Cell membrane</keyword>
<evidence type="ECO:0000256" key="5">
    <source>
        <dbReference type="ARBA" id="ARBA00022989"/>
    </source>
</evidence>
<evidence type="ECO:0000313" key="9">
    <source>
        <dbReference type="EMBL" id="GAA1928013.1"/>
    </source>
</evidence>
<feature type="transmembrane region" description="Helical" evidence="8">
    <location>
        <begin position="96"/>
        <end position="120"/>
    </location>
</feature>
<feature type="transmembrane region" description="Helical" evidence="8">
    <location>
        <begin position="428"/>
        <end position="450"/>
    </location>
</feature>
<feature type="transmembrane region" description="Helical" evidence="8">
    <location>
        <begin position="213"/>
        <end position="232"/>
    </location>
</feature>
<dbReference type="RefSeq" id="WP_344008661.1">
    <property type="nucleotide sequence ID" value="NZ_BAAAMY010000009.1"/>
</dbReference>
<comment type="caution">
    <text evidence="9">The sequence shown here is derived from an EMBL/GenBank/DDBJ whole genome shotgun (WGS) entry which is preliminary data.</text>
</comment>
<proteinExistence type="predicted"/>
<evidence type="ECO:0000256" key="4">
    <source>
        <dbReference type="ARBA" id="ARBA00022692"/>
    </source>
</evidence>
<evidence type="ECO:0000256" key="8">
    <source>
        <dbReference type="SAM" id="Phobius"/>
    </source>
</evidence>